<accession>A6FXE9</accession>
<protein>
    <recommendedName>
        <fullName evidence="4">Copper resistance protein D domain-containing protein</fullName>
    </recommendedName>
</protein>
<feature type="transmembrane region" description="Helical" evidence="1">
    <location>
        <begin position="102"/>
        <end position="129"/>
    </location>
</feature>
<evidence type="ECO:0000313" key="3">
    <source>
        <dbReference type="Proteomes" id="UP000005801"/>
    </source>
</evidence>
<dbReference type="eggNOG" id="ENOG5033BDR">
    <property type="taxonomic scope" value="Bacteria"/>
</dbReference>
<proteinExistence type="predicted"/>
<evidence type="ECO:0000313" key="2">
    <source>
        <dbReference type="EMBL" id="EDM81537.1"/>
    </source>
</evidence>
<dbReference type="EMBL" id="ABCS01000002">
    <property type="protein sequence ID" value="EDM81537.1"/>
    <property type="molecule type" value="Genomic_DNA"/>
</dbReference>
<evidence type="ECO:0000256" key="1">
    <source>
        <dbReference type="SAM" id="Phobius"/>
    </source>
</evidence>
<dbReference type="Proteomes" id="UP000005801">
    <property type="component" value="Unassembled WGS sequence"/>
</dbReference>
<keyword evidence="3" id="KW-1185">Reference proteome</keyword>
<organism evidence="2 3">
    <name type="scientific">Plesiocystis pacifica SIR-1</name>
    <dbReference type="NCBI Taxonomy" id="391625"/>
    <lineage>
        <taxon>Bacteria</taxon>
        <taxon>Pseudomonadati</taxon>
        <taxon>Myxococcota</taxon>
        <taxon>Polyangia</taxon>
        <taxon>Nannocystales</taxon>
        <taxon>Nannocystaceae</taxon>
        <taxon>Plesiocystis</taxon>
    </lineage>
</organism>
<feature type="transmembrane region" description="Helical" evidence="1">
    <location>
        <begin position="20"/>
        <end position="42"/>
    </location>
</feature>
<feature type="transmembrane region" description="Helical" evidence="1">
    <location>
        <begin position="150"/>
        <end position="171"/>
    </location>
</feature>
<keyword evidence="1" id="KW-1133">Transmembrane helix</keyword>
<keyword evidence="1" id="KW-0812">Transmembrane</keyword>
<feature type="transmembrane region" description="Helical" evidence="1">
    <location>
        <begin position="71"/>
        <end position="90"/>
    </location>
</feature>
<name>A6FXE9_9BACT</name>
<dbReference type="AlphaFoldDB" id="A6FXE9"/>
<dbReference type="OrthoDB" id="5517465at2"/>
<sequence>MPPNVLALETHLVRLSEASVLAVHVLGGGIWVGVMVFSIFVLHPRAEQHFKRDADFEDFIFTVVHGARWKVVAGMVGILASGVGLSLWPGHGIVSEGPTAGLWLGIYAAKLALFGLAAGCFAYVSWVLWPRRTFATPEELPAIKALFWRVGVVMILANATNLVLGIAAHVWRS</sequence>
<keyword evidence="1" id="KW-0472">Membrane</keyword>
<reference evidence="2 3" key="1">
    <citation type="submission" date="2007-06" db="EMBL/GenBank/DDBJ databases">
        <authorList>
            <person name="Shimkets L."/>
            <person name="Ferriera S."/>
            <person name="Johnson J."/>
            <person name="Kravitz S."/>
            <person name="Beeson K."/>
            <person name="Sutton G."/>
            <person name="Rogers Y.-H."/>
            <person name="Friedman R."/>
            <person name="Frazier M."/>
            <person name="Venter J.C."/>
        </authorList>
    </citation>
    <scope>NUCLEOTIDE SEQUENCE [LARGE SCALE GENOMIC DNA]</scope>
    <source>
        <strain evidence="2 3">SIR-1</strain>
    </source>
</reference>
<dbReference type="STRING" id="391625.PPSIR1_21509"/>
<dbReference type="RefSeq" id="WP_006969148.1">
    <property type="nucleotide sequence ID" value="NZ_ABCS01000002.1"/>
</dbReference>
<comment type="caution">
    <text evidence="2">The sequence shown here is derived from an EMBL/GenBank/DDBJ whole genome shotgun (WGS) entry which is preliminary data.</text>
</comment>
<evidence type="ECO:0008006" key="4">
    <source>
        <dbReference type="Google" id="ProtNLM"/>
    </source>
</evidence>
<gene>
    <name evidence="2" type="ORF">PPSIR1_21509</name>
</gene>